<evidence type="ECO:0000313" key="4">
    <source>
        <dbReference type="Proteomes" id="UP000288388"/>
    </source>
</evidence>
<comment type="similarity">
    <text evidence="1">Belongs to the isochorismatase family.</text>
</comment>
<dbReference type="GO" id="GO:0016787">
    <property type="term" value="F:hydrolase activity"/>
    <property type="evidence" value="ECO:0007669"/>
    <property type="project" value="UniProtKB-KW"/>
</dbReference>
<dbReference type="SUPFAM" id="SSF52499">
    <property type="entry name" value="Isochorismatase-like hydrolases"/>
    <property type="match status" value="1"/>
</dbReference>
<dbReference type="InterPro" id="IPR050272">
    <property type="entry name" value="Isochorismatase-like_hydrls"/>
</dbReference>
<dbReference type="InterPro" id="IPR036380">
    <property type="entry name" value="Isochorismatase-like_sf"/>
</dbReference>
<dbReference type="CDD" id="cd01014">
    <property type="entry name" value="nicotinamidase_related"/>
    <property type="match status" value="1"/>
</dbReference>
<evidence type="ECO:0000313" key="3">
    <source>
        <dbReference type="EMBL" id="RVU93572.1"/>
    </source>
</evidence>
<evidence type="ECO:0000256" key="2">
    <source>
        <dbReference type="ARBA" id="ARBA00022801"/>
    </source>
</evidence>
<proteinExistence type="inferred from homology"/>
<comment type="caution">
    <text evidence="3">The sequence shown here is derived from an EMBL/GenBank/DDBJ whole genome shotgun (WGS) entry which is preliminary data.</text>
</comment>
<dbReference type="PANTHER" id="PTHR43540">
    <property type="entry name" value="PEROXYUREIDOACRYLATE/UREIDOACRYLATE AMIDOHYDROLASE-RELATED"/>
    <property type="match status" value="1"/>
</dbReference>
<dbReference type="PANTHER" id="PTHR43540:SF14">
    <property type="entry name" value="ISOCHORISMATASE"/>
    <property type="match status" value="1"/>
</dbReference>
<protein>
    <submittedName>
        <fullName evidence="3">Cysteine hydrolase</fullName>
    </submittedName>
</protein>
<sequence length="167" mass="19462">MENLSDALLIIDLQKGVCFDGETINHFSELITTVNLRIKRYREQNKMILFVQHCDEILVPHSETWEIVEELDRKPNDLTLQKTHANSFYHTDLQKNLQQKNITSLEICGAQTQYCIDATVKFAHGLGYQLTMLKNGSTTYDNDFLSAEETIAFYENIWNKRFLQLVQ</sequence>
<organism evidence="3 4">
    <name type="scientific">Enterococcus avium</name>
    <name type="common">Streptococcus avium</name>
    <dbReference type="NCBI Taxonomy" id="33945"/>
    <lineage>
        <taxon>Bacteria</taxon>
        <taxon>Bacillati</taxon>
        <taxon>Bacillota</taxon>
        <taxon>Bacilli</taxon>
        <taxon>Lactobacillales</taxon>
        <taxon>Enterococcaceae</taxon>
        <taxon>Enterococcus</taxon>
    </lineage>
</organism>
<name>A0A437UIV0_ENTAV</name>
<accession>A0A437UIV0</accession>
<dbReference type="Pfam" id="PF00857">
    <property type="entry name" value="Isochorismatase"/>
    <property type="match status" value="1"/>
</dbReference>
<dbReference type="EMBL" id="RYZS01000001">
    <property type="protein sequence ID" value="RVU93572.1"/>
    <property type="molecule type" value="Genomic_DNA"/>
</dbReference>
<dbReference type="Gene3D" id="3.40.50.850">
    <property type="entry name" value="Isochorismatase-like"/>
    <property type="match status" value="1"/>
</dbReference>
<gene>
    <name evidence="3" type="ORF">EK398_01115</name>
</gene>
<dbReference type="AlphaFoldDB" id="A0A437UIV0"/>
<dbReference type="RefSeq" id="WP_127978050.1">
    <property type="nucleotide sequence ID" value="NZ_CAAKNX010000182.1"/>
</dbReference>
<keyword evidence="2 3" id="KW-0378">Hydrolase</keyword>
<dbReference type="Proteomes" id="UP000288388">
    <property type="component" value="Unassembled WGS sequence"/>
</dbReference>
<evidence type="ECO:0000256" key="1">
    <source>
        <dbReference type="ARBA" id="ARBA00006336"/>
    </source>
</evidence>
<reference evidence="3 4" key="1">
    <citation type="submission" date="2018-12" db="EMBL/GenBank/DDBJ databases">
        <title>A novel vanA-carrying plasmid in a clinical isolate of Enterococcus avium.</title>
        <authorList>
            <person name="Bernasconi O.J."/>
            <person name="Luzzaro F."/>
            <person name="Endimiani A."/>
        </authorList>
    </citation>
    <scope>NUCLEOTIDE SEQUENCE [LARGE SCALE GENOMIC DNA]</scope>
    <source>
        <strain evidence="3 4">LC0559/18</strain>
    </source>
</reference>
<dbReference type="InterPro" id="IPR000868">
    <property type="entry name" value="Isochorismatase-like_dom"/>
</dbReference>